<dbReference type="EMBL" id="PGOL01037735">
    <property type="protein sequence ID" value="PKI23732.1"/>
    <property type="molecule type" value="Genomic_DNA"/>
</dbReference>
<evidence type="ECO:0000313" key="3">
    <source>
        <dbReference type="Proteomes" id="UP000233551"/>
    </source>
</evidence>
<feature type="compositionally biased region" description="Acidic residues" evidence="1">
    <location>
        <begin position="32"/>
        <end position="49"/>
    </location>
</feature>
<accession>A0A2I0HF73</accession>
<protein>
    <submittedName>
        <fullName evidence="2">Uncharacterized protein</fullName>
    </submittedName>
</protein>
<name>A0A2I0HF73_PUNGR</name>
<gene>
    <name evidence="2" type="ORF">CRG98_049268</name>
</gene>
<evidence type="ECO:0000313" key="2">
    <source>
        <dbReference type="EMBL" id="PKI23732.1"/>
    </source>
</evidence>
<proteinExistence type="predicted"/>
<sequence length="104" mass="11877">MVDRLAERMGALMEARQEVDPRRGGVPNPIVDLEDGEYDSFSNDDETESAGENRKRSRLQTAEPDQQRWETGLRTDISEFQGGLQSEEFLDWLATVEKVLEFKG</sequence>
<keyword evidence="3" id="KW-1185">Reference proteome</keyword>
<feature type="non-terminal residue" evidence="2">
    <location>
        <position position="104"/>
    </location>
</feature>
<dbReference type="Proteomes" id="UP000233551">
    <property type="component" value="Unassembled WGS sequence"/>
</dbReference>
<dbReference type="AlphaFoldDB" id="A0A2I0HF73"/>
<comment type="caution">
    <text evidence="2">The sequence shown here is derived from an EMBL/GenBank/DDBJ whole genome shotgun (WGS) entry which is preliminary data.</text>
</comment>
<feature type="region of interest" description="Disordered" evidence="1">
    <location>
        <begin position="16"/>
        <end position="70"/>
    </location>
</feature>
<organism evidence="2 3">
    <name type="scientific">Punica granatum</name>
    <name type="common">Pomegranate</name>
    <dbReference type="NCBI Taxonomy" id="22663"/>
    <lineage>
        <taxon>Eukaryota</taxon>
        <taxon>Viridiplantae</taxon>
        <taxon>Streptophyta</taxon>
        <taxon>Embryophyta</taxon>
        <taxon>Tracheophyta</taxon>
        <taxon>Spermatophyta</taxon>
        <taxon>Magnoliopsida</taxon>
        <taxon>eudicotyledons</taxon>
        <taxon>Gunneridae</taxon>
        <taxon>Pentapetalae</taxon>
        <taxon>rosids</taxon>
        <taxon>malvids</taxon>
        <taxon>Myrtales</taxon>
        <taxon>Lythraceae</taxon>
        <taxon>Punica</taxon>
    </lineage>
</organism>
<reference evidence="2 3" key="1">
    <citation type="submission" date="2017-11" db="EMBL/GenBank/DDBJ databases">
        <title>De-novo sequencing of pomegranate (Punica granatum L.) genome.</title>
        <authorList>
            <person name="Akparov Z."/>
            <person name="Amiraslanov A."/>
            <person name="Hajiyeva S."/>
            <person name="Abbasov M."/>
            <person name="Kaur K."/>
            <person name="Hamwieh A."/>
            <person name="Solovyev V."/>
            <person name="Salamov A."/>
            <person name="Braich B."/>
            <person name="Kosarev P."/>
            <person name="Mahmoud A."/>
            <person name="Hajiyev E."/>
            <person name="Babayeva S."/>
            <person name="Izzatullayeva V."/>
            <person name="Mammadov A."/>
            <person name="Mammadov A."/>
            <person name="Sharifova S."/>
            <person name="Ojaghi J."/>
            <person name="Eynullazada K."/>
            <person name="Bayramov B."/>
            <person name="Abdulazimova A."/>
            <person name="Shahmuradov I."/>
        </authorList>
    </citation>
    <scope>NUCLEOTIDE SEQUENCE [LARGE SCALE GENOMIC DNA]</scope>
    <source>
        <strain evidence="3">cv. AG2017</strain>
        <tissue evidence="2">Leaf</tissue>
    </source>
</reference>
<evidence type="ECO:0000256" key="1">
    <source>
        <dbReference type="SAM" id="MobiDB-lite"/>
    </source>
</evidence>